<proteinExistence type="predicted"/>
<feature type="region of interest" description="Disordered" evidence="1">
    <location>
        <begin position="93"/>
        <end position="201"/>
    </location>
</feature>
<protein>
    <submittedName>
        <fullName evidence="2">Uncharacterized protein</fullName>
    </submittedName>
</protein>
<evidence type="ECO:0000256" key="1">
    <source>
        <dbReference type="SAM" id="MobiDB-lite"/>
    </source>
</evidence>
<feature type="region of interest" description="Disordered" evidence="1">
    <location>
        <begin position="30"/>
        <end position="78"/>
    </location>
</feature>
<keyword evidence="3" id="KW-1185">Reference proteome</keyword>
<feature type="compositionally biased region" description="Acidic residues" evidence="1">
    <location>
        <begin position="100"/>
        <end position="123"/>
    </location>
</feature>
<evidence type="ECO:0000313" key="3">
    <source>
        <dbReference type="Proteomes" id="UP001221757"/>
    </source>
</evidence>
<dbReference type="EMBL" id="JARKIE010000137">
    <property type="protein sequence ID" value="KAJ7677570.1"/>
    <property type="molecule type" value="Genomic_DNA"/>
</dbReference>
<name>A0AAD7D454_MYCRO</name>
<reference evidence="2" key="1">
    <citation type="submission" date="2023-03" db="EMBL/GenBank/DDBJ databases">
        <title>Massive genome expansion in bonnet fungi (Mycena s.s.) driven by repeated elements and novel gene families across ecological guilds.</title>
        <authorList>
            <consortium name="Lawrence Berkeley National Laboratory"/>
            <person name="Harder C.B."/>
            <person name="Miyauchi S."/>
            <person name="Viragh M."/>
            <person name="Kuo A."/>
            <person name="Thoen E."/>
            <person name="Andreopoulos B."/>
            <person name="Lu D."/>
            <person name="Skrede I."/>
            <person name="Drula E."/>
            <person name="Henrissat B."/>
            <person name="Morin E."/>
            <person name="Kohler A."/>
            <person name="Barry K."/>
            <person name="LaButti K."/>
            <person name="Morin E."/>
            <person name="Salamov A."/>
            <person name="Lipzen A."/>
            <person name="Mereny Z."/>
            <person name="Hegedus B."/>
            <person name="Baldrian P."/>
            <person name="Stursova M."/>
            <person name="Weitz H."/>
            <person name="Taylor A."/>
            <person name="Grigoriev I.V."/>
            <person name="Nagy L.G."/>
            <person name="Martin F."/>
            <person name="Kauserud H."/>
        </authorList>
    </citation>
    <scope>NUCLEOTIDE SEQUENCE</scope>
    <source>
        <strain evidence="2">CBHHK067</strain>
    </source>
</reference>
<accession>A0AAD7D454</accession>
<gene>
    <name evidence="2" type="ORF">B0H17DRAFT_1206980</name>
</gene>
<dbReference type="AlphaFoldDB" id="A0AAD7D454"/>
<comment type="caution">
    <text evidence="2">The sequence shown here is derived from an EMBL/GenBank/DDBJ whole genome shotgun (WGS) entry which is preliminary data.</text>
</comment>
<evidence type="ECO:0000313" key="2">
    <source>
        <dbReference type="EMBL" id="KAJ7677570.1"/>
    </source>
</evidence>
<organism evidence="2 3">
    <name type="scientific">Mycena rosella</name>
    <name type="common">Pink bonnet</name>
    <name type="synonym">Agaricus rosellus</name>
    <dbReference type="NCBI Taxonomy" id="1033263"/>
    <lineage>
        <taxon>Eukaryota</taxon>
        <taxon>Fungi</taxon>
        <taxon>Dikarya</taxon>
        <taxon>Basidiomycota</taxon>
        <taxon>Agaricomycotina</taxon>
        <taxon>Agaricomycetes</taxon>
        <taxon>Agaricomycetidae</taxon>
        <taxon>Agaricales</taxon>
        <taxon>Marasmiineae</taxon>
        <taxon>Mycenaceae</taxon>
        <taxon>Mycena</taxon>
    </lineage>
</organism>
<sequence>MFWTWGTRRGLLDLAYDGAKADVAARSANADDAPWSPHTHTASPPSAITPLLLRRHRPRRRLRRPALRPPPRLAPPLTRPLRALALALPGALAAPRADADQDEDDQDADGDSEYVDNGSDSDGEFFPPGHPNADAAQYGSNARAGYSNRAGGAGGRRYTPYACSPSPSTSSGDAGYGYEFAGGYDLLPGSHHVPSQHEQQG</sequence>
<dbReference type="Proteomes" id="UP001221757">
    <property type="component" value="Unassembled WGS sequence"/>
</dbReference>
<feature type="compositionally biased region" description="Basic residues" evidence="1">
    <location>
        <begin position="53"/>
        <end position="66"/>
    </location>
</feature>
<feature type="compositionally biased region" description="Pro residues" evidence="1">
    <location>
        <begin position="67"/>
        <end position="78"/>
    </location>
</feature>